<dbReference type="InterPro" id="IPR036388">
    <property type="entry name" value="WH-like_DNA-bd_sf"/>
</dbReference>
<dbReference type="InterPro" id="IPR012702">
    <property type="entry name" value="CP_lyase_PhnF"/>
</dbReference>
<sequence length="243" mass="25880">MARTPVWTAIAATLQGEIAAGQYGPGDKLPTEAELATRFGVNRHTVRRALADMAERGILRTRRGAGVFVEAPPADYPLGRRVRFHQNIRATGREPAKQVLRVETRAADAAEAKALALAAGDPVVVYEGLSSIGEAPVALFTSTFPAARLPRLAHALRKGGSVTEALAASGVPDYVRRETRITAESASATQALHLRLRDGVPVLKTVAVNTLLDGTPLEYGVTFFAGERIALTVSHDTPQESLD</sequence>
<dbReference type="PROSITE" id="PS50949">
    <property type="entry name" value="HTH_GNTR"/>
    <property type="match status" value="1"/>
</dbReference>
<dbReference type="Pfam" id="PF07702">
    <property type="entry name" value="UTRA"/>
    <property type="match status" value="1"/>
</dbReference>
<evidence type="ECO:0000256" key="1">
    <source>
        <dbReference type="ARBA" id="ARBA00023015"/>
    </source>
</evidence>
<dbReference type="Proteomes" id="UP001595973">
    <property type="component" value="Unassembled WGS sequence"/>
</dbReference>
<dbReference type="RefSeq" id="WP_380721849.1">
    <property type="nucleotide sequence ID" value="NZ_JBHSGI010000033.1"/>
</dbReference>
<keyword evidence="6" id="KW-1185">Reference proteome</keyword>
<organism evidence="5 6">
    <name type="scientific">Seohaeicola nanhaiensis</name>
    <dbReference type="NCBI Taxonomy" id="1387282"/>
    <lineage>
        <taxon>Bacteria</taxon>
        <taxon>Pseudomonadati</taxon>
        <taxon>Pseudomonadota</taxon>
        <taxon>Alphaproteobacteria</taxon>
        <taxon>Rhodobacterales</taxon>
        <taxon>Roseobacteraceae</taxon>
        <taxon>Seohaeicola</taxon>
    </lineage>
</organism>
<keyword evidence="2" id="KW-0238">DNA-binding</keyword>
<gene>
    <name evidence="5" type="primary">phnF</name>
    <name evidence="5" type="ORF">ACFO5X_22680</name>
</gene>
<dbReference type="InterPro" id="IPR000524">
    <property type="entry name" value="Tscrpt_reg_HTH_GntR"/>
</dbReference>
<dbReference type="Gene3D" id="1.10.10.10">
    <property type="entry name" value="Winged helix-like DNA-binding domain superfamily/Winged helix DNA-binding domain"/>
    <property type="match status" value="1"/>
</dbReference>
<proteinExistence type="predicted"/>
<dbReference type="NCBIfam" id="TIGR02325">
    <property type="entry name" value="C_P_lyase_phnF"/>
    <property type="match status" value="1"/>
</dbReference>
<dbReference type="PANTHER" id="PTHR44846">
    <property type="entry name" value="MANNOSYL-D-GLYCERATE TRANSPORT/METABOLISM SYSTEM REPRESSOR MNGR-RELATED"/>
    <property type="match status" value="1"/>
</dbReference>
<dbReference type="SMART" id="SM00345">
    <property type="entry name" value="HTH_GNTR"/>
    <property type="match status" value="1"/>
</dbReference>
<keyword evidence="3" id="KW-0804">Transcription</keyword>
<dbReference type="InterPro" id="IPR028978">
    <property type="entry name" value="Chorismate_lyase_/UTRA_dom_sf"/>
</dbReference>
<evidence type="ECO:0000256" key="3">
    <source>
        <dbReference type="ARBA" id="ARBA00023163"/>
    </source>
</evidence>
<dbReference type="SMART" id="SM00866">
    <property type="entry name" value="UTRA"/>
    <property type="match status" value="1"/>
</dbReference>
<reference evidence="6" key="1">
    <citation type="journal article" date="2019" name="Int. J. Syst. Evol. Microbiol.">
        <title>The Global Catalogue of Microorganisms (GCM) 10K type strain sequencing project: providing services to taxonomists for standard genome sequencing and annotation.</title>
        <authorList>
            <consortium name="The Broad Institute Genomics Platform"/>
            <consortium name="The Broad Institute Genome Sequencing Center for Infectious Disease"/>
            <person name="Wu L."/>
            <person name="Ma J."/>
        </authorList>
    </citation>
    <scope>NUCLEOTIDE SEQUENCE [LARGE SCALE GENOMIC DNA]</scope>
    <source>
        <strain evidence="6">CGMCC 4.7283</strain>
    </source>
</reference>
<dbReference type="CDD" id="cd07377">
    <property type="entry name" value="WHTH_GntR"/>
    <property type="match status" value="1"/>
</dbReference>
<dbReference type="SUPFAM" id="SSF64288">
    <property type="entry name" value="Chorismate lyase-like"/>
    <property type="match status" value="1"/>
</dbReference>
<dbReference type="SUPFAM" id="SSF46785">
    <property type="entry name" value="Winged helix' DNA-binding domain"/>
    <property type="match status" value="1"/>
</dbReference>
<protein>
    <submittedName>
        <fullName evidence="5">Phosphonate metabolism transcriptional regulator PhnF</fullName>
    </submittedName>
</protein>
<feature type="domain" description="HTH gntR-type" evidence="4">
    <location>
        <begin position="4"/>
        <end position="72"/>
    </location>
</feature>
<dbReference type="InterPro" id="IPR050679">
    <property type="entry name" value="Bact_HTH_transcr_reg"/>
</dbReference>
<dbReference type="InterPro" id="IPR036390">
    <property type="entry name" value="WH_DNA-bd_sf"/>
</dbReference>
<dbReference type="EMBL" id="JBHSGI010000033">
    <property type="protein sequence ID" value="MFC4671376.1"/>
    <property type="molecule type" value="Genomic_DNA"/>
</dbReference>
<dbReference type="PANTHER" id="PTHR44846:SF1">
    <property type="entry name" value="MANNOSYL-D-GLYCERATE TRANSPORT_METABOLISM SYSTEM REPRESSOR MNGR-RELATED"/>
    <property type="match status" value="1"/>
</dbReference>
<evidence type="ECO:0000313" key="5">
    <source>
        <dbReference type="EMBL" id="MFC4671376.1"/>
    </source>
</evidence>
<evidence type="ECO:0000313" key="6">
    <source>
        <dbReference type="Proteomes" id="UP001595973"/>
    </source>
</evidence>
<name>A0ABV9KNY6_9RHOB</name>
<dbReference type="PRINTS" id="PR00035">
    <property type="entry name" value="HTHGNTR"/>
</dbReference>
<evidence type="ECO:0000256" key="2">
    <source>
        <dbReference type="ARBA" id="ARBA00023125"/>
    </source>
</evidence>
<evidence type="ECO:0000259" key="4">
    <source>
        <dbReference type="PROSITE" id="PS50949"/>
    </source>
</evidence>
<dbReference type="Gene3D" id="3.40.1410.10">
    <property type="entry name" value="Chorismate lyase-like"/>
    <property type="match status" value="1"/>
</dbReference>
<comment type="caution">
    <text evidence="5">The sequence shown here is derived from an EMBL/GenBank/DDBJ whole genome shotgun (WGS) entry which is preliminary data.</text>
</comment>
<accession>A0ABV9KNY6</accession>
<dbReference type="InterPro" id="IPR011663">
    <property type="entry name" value="UTRA"/>
</dbReference>
<keyword evidence="1" id="KW-0805">Transcription regulation</keyword>
<dbReference type="Pfam" id="PF00392">
    <property type="entry name" value="GntR"/>
    <property type="match status" value="1"/>
</dbReference>